<evidence type="ECO:0000313" key="2">
    <source>
        <dbReference type="Proteomes" id="UP000194236"/>
    </source>
</evidence>
<dbReference type="Proteomes" id="UP000194236">
    <property type="component" value="Unassembled WGS sequence"/>
</dbReference>
<name>A0A1Y3BHI2_EURMA</name>
<gene>
    <name evidence="1" type="ORF">BLA29_012460</name>
</gene>
<reference evidence="1 2" key="1">
    <citation type="submission" date="2017-03" db="EMBL/GenBank/DDBJ databases">
        <title>Genome Survey of Euroglyphus maynei.</title>
        <authorList>
            <person name="Arlian L.G."/>
            <person name="Morgan M.S."/>
            <person name="Rider S.D."/>
        </authorList>
    </citation>
    <scope>NUCLEOTIDE SEQUENCE [LARGE SCALE GENOMIC DNA]</scope>
    <source>
        <strain evidence="1">Arlian Lab</strain>
        <tissue evidence="1">Whole body</tissue>
    </source>
</reference>
<protein>
    <submittedName>
        <fullName evidence="1">Uncharacterized protein</fullName>
    </submittedName>
</protein>
<dbReference type="EMBL" id="MUJZ01018324">
    <property type="protein sequence ID" value="OTF80409.1"/>
    <property type="molecule type" value="Genomic_DNA"/>
</dbReference>
<proteinExistence type="predicted"/>
<dbReference type="AlphaFoldDB" id="A0A1Y3BHI2"/>
<evidence type="ECO:0000313" key="1">
    <source>
        <dbReference type="EMBL" id="OTF80409.1"/>
    </source>
</evidence>
<sequence>MLYRQVEGQLRPKPRRK</sequence>
<accession>A0A1Y3BHI2</accession>
<organism evidence="1 2">
    <name type="scientific">Euroglyphus maynei</name>
    <name type="common">Mayne's house dust mite</name>
    <dbReference type="NCBI Taxonomy" id="6958"/>
    <lineage>
        <taxon>Eukaryota</taxon>
        <taxon>Metazoa</taxon>
        <taxon>Ecdysozoa</taxon>
        <taxon>Arthropoda</taxon>
        <taxon>Chelicerata</taxon>
        <taxon>Arachnida</taxon>
        <taxon>Acari</taxon>
        <taxon>Acariformes</taxon>
        <taxon>Sarcoptiformes</taxon>
        <taxon>Astigmata</taxon>
        <taxon>Psoroptidia</taxon>
        <taxon>Analgoidea</taxon>
        <taxon>Pyroglyphidae</taxon>
        <taxon>Pyroglyphinae</taxon>
        <taxon>Euroglyphus</taxon>
    </lineage>
</organism>
<comment type="caution">
    <text evidence="1">The sequence shown here is derived from an EMBL/GenBank/DDBJ whole genome shotgun (WGS) entry which is preliminary data.</text>
</comment>
<keyword evidence="2" id="KW-1185">Reference proteome</keyword>